<name>A0A841JE75_9SPHI</name>
<evidence type="ECO:0000256" key="5">
    <source>
        <dbReference type="ARBA" id="ARBA00023237"/>
    </source>
</evidence>
<keyword evidence="3" id="KW-0732">Signal</keyword>
<comment type="subcellular location">
    <subcellularLocation>
        <location evidence="1">Cell outer membrane</location>
    </subcellularLocation>
</comment>
<evidence type="ECO:0000256" key="2">
    <source>
        <dbReference type="ARBA" id="ARBA00006275"/>
    </source>
</evidence>
<evidence type="ECO:0000256" key="4">
    <source>
        <dbReference type="ARBA" id="ARBA00023136"/>
    </source>
</evidence>
<keyword evidence="4" id="KW-0472">Membrane</keyword>
<accession>A0A841JE75</accession>
<evidence type="ECO:0000256" key="3">
    <source>
        <dbReference type="ARBA" id="ARBA00022729"/>
    </source>
</evidence>
<feature type="domain" description="RagB/SusD" evidence="6">
    <location>
        <begin position="332"/>
        <end position="444"/>
    </location>
</feature>
<dbReference type="GO" id="GO:0009279">
    <property type="term" value="C:cell outer membrane"/>
    <property type="evidence" value="ECO:0007669"/>
    <property type="project" value="UniProtKB-SubCell"/>
</dbReference>
<dbReference type="Proteomes" id="UP000548326">
    <property type="component" value="Unassembled WGS sequence"/>
</dbReference>
<dbReference type="Gene3D" id="1.25.40.390">
    <property type="match status" value="1"/>
</dbReference>
<dbReference type="Pfam" id="PF07980">
    <property type="entry name" value="SusD_RagB"/>
    <property type="match status" value="1"/>
</dbReference>
<proteinExistence type="inferred from homology"/>
<evidence type="ECO:0000259" key="7">
    <source>
        <dbReference type="Pfam" id="PF14322"/>
    </source>
</evidence>
<sequence>MKKINILLSGILIVLTACTKNFLDIKPDKSLVVPQTFQDFQSLLDNTDVMNINMTSLQEVSDDDYYIKDASFQSVTVPMYKNAYTWNKDIYAGSPDVLDWNYRYRQIFYANLVLEGLAKLNAAQQNDPQFAIEKGSALFYRAYALFQVAQLFCKPYLAATASNDPGVPIRTSSDINQASSRGTVAQTYAQIIADLQSSLSLLPATVTIKTKPNQTAALAMLARVYLGMGNYSDAQHNADAALNQYPTLLDYNNLSTTASYPFQRYNSEVIFHSTMISTSMSNVSRLIIDTTLYNTYNTNDLRLKLFFKVSSGVNTYKGSYSSSSTFFNGLTTDELYLIRAECYARLNNKDAALSDLNTLLVNRWKTGTFVPYSAASADEALKIILQERRKELIYRGLRWTDLRRLNQDSRFAAILQRNLNGIIYTLPPNDPKYVLPIPDLVIQLSGIEQNSR</sequence>
<dbReference type="EMBL" id="JACHCA010000006">
    <property type="protein sequence ID" value="MBB6128612.1"/>
    <property type="molecule type" value="Genomic_DNA"/>
</dbReference>
<dbReference type="InterPro" id="IPR033985">
    <property type="entry name" value="SusD-like_N"/>
</dbReference>
<comment type="similarity">
    <text evidence="2">Belongs to the SusD family.</text>
</comment>
<dbReference type="Gene3D" id="2.20.20.130">
    <property type="match status" value="1"/>
</dbReference>
<gene>
    <name evidence="8" type="ORF">HDF22_002733</name>
</gene>
<dbReference type="RefSeq" id="WP_183588018.1">
    <property type="nucleotide sequence ID" value="NZ_JACHCA010000006.1"/>
</dbReference>
<dbReference type="SUPFAM" id="SSF48452">
    <property type="entry name" value="TPR-like"/>
    <property type="match status" value="1"/>
</dbReference>
<comment type="caution">
    <text evidence="8">The sequence shown here is derived from an EMBL/GenBank/DDBJ whole genome shotgun (WGS) entry which is preliminary data.</text>
</comment>
<dbReference type="Gene3D" id="1.25.40.900">
    <property type="match status" value="1"/>
</dbReference>
<reference evidence="8 9" key="1">
    <citation type="submission" date="2020-08" db="EMBL/GenBank/DDBJ databases">
        <title>Genomic Encyclopedia of Type Strains, Phase IV (KMG-V): Genome sequencing to study the core and pangenomes of soil and plant-associated prokaryotes.</title>
        <authorList>
            <person name="Whitman W."/>
        </authorList>
    </citation>
    <scope>NUCLEOTIDE SEQUENCE [LARGE SCALE GENOMIC DNA]</scope>
    <source>
        <strain evidence="8 9">MP601</strain>
    </source>
</reference>
<keyword evidence="5" id="KW-0998">Cell outer membrane</keyword>
<evidence type="ECO:0000313" key="9">
    <source>
        <dbReference type="Proteomes" id="UP000548326"/>
    </source>
</evidence>
<evidence type="ECO:0000259" key="6">
    <source>
        <dbReference type="Pfam" id="PF07980"/>
    </source>
</evidence>
<dbReference type="InterPro" id="IPR012944">
    <property type="entry name" value="SusD_RagB_dom"/>
</dbReference>
<feature type="domain" description="SusD-like N-terminal" evidence="7">
    <location>
        <begin position="21"/>
        <end position="226"/>
    </location>
</feature>
<evidence type="ECO:0000313" key="8">
    <source>
        <dbReference type="EMBL" id="MBB6128612.1"/>
    </source>
</evidence>
<dbReference type="Pfam" id="PF14322">
    <property type="entry name" value="SusD-like_3"/>
    <property type="match status" value="1"/>
</dbReference>
<dbReference type="AlphaFoldDB" id="A0A841JE75"/>
<evidence type="ECO:0000256" key="1">
    <source>
        <dbReference type="ARBA" id="ARBA00004442"/>
    </source>
</evidence>
<protein>
    <submittedName>
        <fullName evidence="8">Tetratricopeptide (TPR) repeat protein</fullName>
    </submittedName>
</protein>
<dbReference type="InterPro" id="IPR011990">
    <property type="entry name" value="TPR-like_helical_dom_sf"/>
</dbReference>
<organism evidence="8 9">
    <name type="scientific">Mucilaginibacter lappiensis</name>
    <dbReference type="NCBI Taxonomy" id="354630"/>
    <lineage>
        <taxon>Bacteria</taxon>
        <taxon>Pseudomonadati</taxon>
        <taxon>Bacteroidota</taxon>
        <taxon>Sphingobacteriia</taxon>
        <taxon>Sphingobacteriales</taxon>
        <taxon>Sphingobacteriaceae</taxon>
        <taxon>Mucilaginibacter</taxon>
    </lineage>
</organism>
<dbReference type="PROSITE" id="PS51257">
    <property type="entry name" value="PROKAR_LIPOPROTEIN"/>
    <property type="match status" value="1"/>
</dbReference>